<feature type="compositionally biased region" description="Basic and acidic residues" evidence="1">
    <location>
        <begin position="180"/>
        <end position="196"/>
    </location>
</feature>
<comment type="caution">
    <text evidence="2">The sequence shown here is derived from an EMBL/GenBank/DDBJ whole genome shotgun (WGS) entry which is preliminary data.</text>
</comment>
<gene>
    <name evidence="2" type="ORF">RFN57_05305</name>
</gene>
<dbReference type="EMBL" id="JAYXNZ010000002">
    <property type="protein sequence ID" value="MEC7051703.1"/>
    <property type="molecule type" value="Genomic_DNA"/>
</dbReference>
<protein>
    <submittedName>
        <fullName evidence="2">Uncharacterized protein</fullName>
    </submittedName>
</protein>
<accession>A0ABU6LQF9</accession>
<evidence type="ECO:0000313" key="3">
    <source>
        <dbReference type="Proteomes" id="UP001353952"/>
    </source>
</evidence>
<evidence type="ECO:0000313" key="2">
    <source>
        <dbReference type="EMBL" id="MEC7051703.1"/>
    </source>
</evidence>
<evidence type="ECO:0000256" key="1">
    <source>
        <dbReference type="SAM" id="MobiDB-lite"/>
    </source>
</evidence>
<feature type="region of interest" description="Disordered" evidence="1">
    <location>
        <begin position="298"/>
        <end position="377"/>
    </location>
</feature>
<proteinExistence type="predicted"/>
<keyword evidence="3" id="KW-1185">Reference proteome</keyword>
<dbReference type="Proteomes" id="UP001353952">
    <property type="component" value="Unassembled WGS sequence"/>
</dbReference>
<dbReference type="RefSeq" id="WP_229856996.1">
    <property type="nucleotide sequence ID" value="NZ_BMUO01000010.1"/>
</dbReference>
<sequence length="448" mass="47646">MRRPVEGDVHVHYGQIYVQSDPDSYGPGLDEAFAGQSAGLCGAATAGALWLNTGLHTGEVGFTVEVHDHAPPLESSWEDVVEVSFRPASADSALVEWAGEDSWDLGLDETDYRVRYCATGMDRARAADTRTAEEPQLDRYLLQFWPAPPEPDRVLKETSRTAAHWHGYARDLPPPPTPAERAEAERRARLAQETAERERRLARERREWGGRLPSDALRTVGGNVSGLRDFDPGLLHALDAAGPAAQRAVALLAARRACEVAGLTALDWVTGALTALAEGRPLPPPFDDDARMWHTLASDPACPDRTVGRAVPPERPPSQDSSSPGTGALSPQEAATLVVGPARAVARQSSPPPASDPAAAGQSSPPPLPDPGRYGLFVSFGPPDPSLRISQPHAALPAVTGAAARDPLRAAVDAVYAAVVTHGEDWPALLAEMASLCREGPARSPGRE</sequence>
<reference evidence="2 3" key="1">
    <citation type="submission" date="2024-01" db="EMBL/GenBank/DDBJ databases">
        <title>Genome analysis.</title>
        <authorList>
            <person name="Zhang K."/>
        </authorList>
    </citation>
    <scope>NUCLEOTIDE SEQUENCE [LARGE SCALE GENOMIC DNA]</scope>
    <source>
        <strain evidence="2 3">CGMCC 4.1753</strain>
    </source>
</reference>
<name>A0ABU6LQF9_9ACTN</name>
<feature type="region of interest" description="Disordered" evidence="1">
    <location>
        <begin position="167"/>
        <end position="196"/>
    </location>
</feature>
<organism evidence="2 3">
    <name type="scientific">Streptomyces violaceochromogenes</name>
    <dbReference type="NCBI Taxonomy" id="67377"/>
    <lineage>
        <taxon>Bacteria</taxon>
        <taxon>Bacillati</taxon>
        <taxon>Actinomycetota</taxon>
        <taxon>Actinomycetes</taxon>
        <taxon>Kitasatosporales</taxon>
        <taxon>Streptomycetaceae</taxon>
        <taxon>Streptomyces</taxon>
    </lineage>
</organism>